<evidence type="ECO:0000313" key="2">
    <source>
        <dbReference type="EMBL" id="SVB49824.1"/>
    </source>
</evidence>
<proteinExistence type="predicted"/>
<sequence length="130" mass="14300">WREVDNQGNILYEYNHQGGGGPGGGGNMAKASIYELDYPGLIGVVSAVKSQNIQYELDIYPNPAKDKINVLLPSSTTLPVKVEIYNIMGRKVSSHLTTKKAFTLKINILEKGVFFVNAMTSNYSIYKKGV</sequence>
<protein>
    <recommendedName>
        <fullName evidence="1">Secretion system C-terminal sorting domain-containing protein</fullName>
    </recommendedName>
</protein>
<reference evidence="2" key="1">
    <citation type="submission" date="2018-05" db="EMBL/GenBank/DDBJ databases">
        <authorList>
            <person name="Lanie J.A."/>
            <person name="Ng W.-L."/>
            <person name="Kazmierczak K.M."/>
            <person name="Andrzejewski T.M."/>
            <person name="Davidsen T.M."/>
            <person name="Wayne K.J."/>
            <person name="Tettelin H."/>
            <person name="Glass J.I."/>
            <person name="Rusch D."/>
            <person name="Podicherti R."/>
            <person name="Tsui H.-C.T."/>
            <person name="Winkler M.E."/>
        </authorList>
    </citation>
    <scope>NUCLEOTIDE SEQUENCE</scope>
</reference>
<dbReference type="NCBIfam" id="TIGR04183">
    <property type="entry name" value="Por_Secre_tail"/>
    <property type="match status" value="1"/>
</dbReference>
<dbReference type="AlphaFoldDB" id="A0A382EID0"/>
<feature type="domain" description="Secretion system C-terminal sorting" evidence="1">
    <location>
        <begin position="59"/>
        <end position="128"/>
    </location>
</feature>
<dbReference type="EMBL" id="UINC01044404">
    <property type="protein sequence ID" value="SVB49824.1"/>
    <property type="molecule type" value="Genomic_DNA"/>
</dbReference>
<evidence type="ECO:0000259" key="1">
    <source>
        <dbReference type="Pfam" id="PF18962"/>
    </source>
</evidence>
<accession>A0A382EID0</accession>
<organism evidence="2">
    <name type="scientific">marine metagenome</name>
    <dbReference type="NCBI Taxonomy" id="408172"/>
    <lineage>
        <taxon>unclassified sequences</taxon>
        <taxon>metagenomes</taxon>
        <taxon>ecological metagenomes</taxon>
    </lineage>
</organism>
<dbReference type="Pfam" id="PF18962">
    <property type="entry name" value="Por_Secre_tail"/>
    <property type="match status" value="1"/>
</dbReference>
<feature type="non-terminal residue" evidence="2">
    <location>
        <position position="1"/>
    </location>
</feature>
<gene>
    <name evidence="2" type="ORF">METZ01_LOCUS202678</name>
</gene>
<name>A0A382EID0_9ZZZZ</name>
<dbReference type="InterPro" id="IPR026444">
    <property type="entry name" value="Secre_tail"/>
</dbReference>